<protein>
    <submittedName>
        <fullName evidence="3">Ser/Thr protein kinase RdoA involved in Cpx stress response, MazF antagonist</fullName>
    </submittedName>
</protein>
<gene>
    <name evidence="3" type="ORF">SAMN05421739_105126</name>
</gene>
<dbReference type="InterPro" id="IPR050249">
    <property type="entry name" value="Pseudomonas-type_ThrB"/>
</dbReference>
<evidence type="ECO:0000256" key="1">
    <source>
        <dbReference type="ARBA" id="ARBA00038240"/>
    </source>
</evidence>
<dbReference type="EMBL" id="FOOT01000005">
    <property type="protein sequence ID" value="SFH02863.1"/>
    <property type="molecule type" value="Genomic_DNA"/>
</dbReference>
<keyword evidence="4" id="KW-1185">Reference proteome</keyword>
<name>A0A1I2WNF7_9BACT</name>
<dbReference type="InterPro" id="IPR011009">
    <property type="entry name" value="Kinase-like_dom_sf"/>
</dbReference>
<dbReference type="RefSeq" id="WP_092103265.1">
    <property type="nucleotide sequence ID" value="NZ_FOOT01000005.1"/>
</dbReference>
<dbReference type="STRING" id="1436961.SAMN05421739_105126"/>
<dbReference type="GO" id="GO:0009088">
    <property type="term" value="P:threonine biosynthetic process"/>
    <property type="evidence" value="ECO:0007669"/>
    <property type="project" value="TreeGrafter"/>
</dbReference>
<dbReference type="InterPro" id="IPR002575">
    <property type="entry name" value="Aminoglycoside_PTrfase"/>
</dbReference>
<dbReference type="GO" id="GO:0004413">
    <property type="term" value="F:homoserine kinase activity"/>
    <property type="evidence" value="ECO:0007669"/>
    <property type="project" value="TreeGrafter"/>
</dbReference>
<feature type="domain" description="Aminoglycoside phosphotransferase" evidence="2">
    <location>
        <begin position="39"/>
        <end position="252"/>
    </location>
</feature>
<dbReference type="PANTHER" id="PTHR21064">
    <property type="entry name" value="AMINOGLYCOSIDE PHOSPHOTRANSFERASE DOMAIN-CONTAINING PROTEIN-RELATED"/>
    <property type="match status" value="1"/>
</dbReference>
<comment type="similarity">
    <text evidence="1">Belongs to the pseudomonas-type ThrB family.</text>
</comment>
<keyword evidence="3" id="KW-0808">Transferase</keyword>
<dbReference type="Gene3D" id="3.30.200.20">
    <property type="entry name" value="Phosphorylase Kinase, domain 1"/>
    <property type="match status" value="1"/>
</dbReference>
<evidence type="ECO:0000259" key="2">
    <source>
        <dbReference type="Pfam" id="PF01636"/>
    </source>
</evidence>
<dbReference type="Proteomes" id="UP000198724">
    <property type="component" value="Unassembled WGS sequence"/>
</dbReference>
<evidence type="ECO:0000313" key="3">
    <source>
        <dbReference type="EMBL" id="SFH02863.1"/>
    </source>
</evidence>
<dbReference type="AlphaFoldDB" id="A0A1I2WNF7"/>
<proteinExistence type="inferred from homology"/>
<keyword evidence="3" id="KW-0418">Kinase</keyword>
<reference evidence="4" key="1">
    <citation type="submission" date="2016-10" db="EMBL/GenBank/DDBJ databases">
        <authorList>
            <person name="Varghese N."/>
            <person name="Submissions S."/>
        </authorList>
    </citation>
    <scope>NUCLEOTIDE SEQUENCE [LARGE SCALE GENOMIC DNA]</scope>
    <source>
        <strain evidence="4">LP51</strain>
    </source>
</reference>
<organism evidence="3 4">
    <name type="scientific">Pontibacter chinhatensis</name>
    <dbReference type="NCBI Taxonomy" id="1436961"/>
    <lineage>
        <taxon>Bacteria</taxon>
        <taxon>Pseudomonadati</taxon>
        <taxon>Bacteroidota</taxon>
        <taxon>Cytophagia</taxon>
        <taxon>Cytophagales</taxon>
        <taxon>Hymenobacteraceae</taxon>
        <taxon>Pontibacter</taxon>
    </lineage>
</organism>
<dbReference type="Pfam" id="PF01636">
    <property type="entry name" value="APH"/>
    <property type="match status" value="1"/>
</dbReference>
<evidence type="ECO:0000313" key="4">
    <source>
        <dbReference type="Proteomes" id="UP000198724"/>
    </source>
</evidence>
<dbReference type="PANTHER" id="PTHR21064:SF6">
    <property type="entry name" value="AMINOGLYCOSIDE PHOSPHOTRANSFERASE DOMAIN-CONTAINING PROTEIN"/>
    <property type="match status" value="1"/>
</dbReference>
<dbReference type="SUPFAM" id="SSF56112">
    <property type="entry name" value="Protein kinase-like (PK-like)"/>
    <property type="match status" value="1"/>
</dbReference>
<dbReference type="Gene3D" id="3.90.1200.10">
    <property type="match status" value="1"/>
</dbReference>
<accession>A0A1I2WNF7</accession>
<sequence>MQYIPALSSILSPEHLAAFVIRQYGFAQDTTCRILKTGINHTYLVSTPDKKYVFRVYFLDWKTETEIAEELSLLTYLKGQGIPVSYPIQDKSSVYIQLLSAVEGKRFGVLFSFAEGESIRNPCEQVCYHLGTTMAKLHQTTVNKTLNRKKYDAETLAGWAYELSRNHFLSTSDEMQYLERASLLVSSVFEKADSDNLRNGVVHLDLWYENMKIKDAAHITIFDFDNCGNGWLFLDMAYSVMLFFRNEPDKEVFIKKRDSFFRGYESVTSITEEEKRLIPYGGLAIWLYYHGIHVQRFNDFSNQFLSEDFLKYWLQTVNQWMLFHNIKI</sequence>
<dbReference type="OrthoDB" id="241498at2"/>